<reference evidence="3 4" key="1">
    <citation type="submission" date="2018-06" db="EMBL/GenBank/DDBJ databases">
        <title>Complete Genomes of Monosporascus.</title>
        <authorList>
            <person name="Robinson A.J."/>
            <person name="Natvig D.O."/>
        </authorList>
    </citation>
    <scope>NUCLEOTIDE SEQUENCE [LARGE SCALE GENOMIC DNA]</scope>
    <source>
        <strain evidence="3 4">CBS 609.92</strain>
    </source>
</reference>
<feature type="compositionally biased region" description="Low complexity" evidence="2">
    <location>
        <begin position="334"/>
        <end position="344"/>
    </location>
</feature>
<feature type="compositionally biased region" description="Polar residues" evidence="2">
    <location>
        <begin position="304"/>
        <end position="314"/>
    </location>
</feature>
<feature type="region of interest" description="Disordered" evidence="2">
    <location>
        <begin position="173"/>
        <end position="192"/>
    </location>
</feature>
<feature type="coiled-coil region" evidence="1">
    <location>
        <begin position="429"/>
        <end position="463"/>
    </location>
</feature>
<feature type="region of interest" description="Disordered" evidence="2">
    <location>
        <begin position="1"/>
        <end position="143"/>
    </location>
</feature>
<evidence type="ECO:0000313" key="4">
    <source>
        <dbReference type="Proteomes" id="UP000294003"/>
    </source>
</evidence>
<dbReference type="EMBL" id="QJNS01000293">
    <property type="protein sequence ID" value="RYO80339.1"/>
    <property type="molecule type" value="Genomic_DNA"/>
</dbReference>
<feature type="compositionally biased region" description="Acidic residues" evidence="2">
    <location>
        <begin position="622"/>
        <end position="633"/>
    </location>
</feature>
<comment type="caution">
    <text evidence="3">The sequence shown here is derived from an EMBL/GenBank/DDBJ whole genome shotgun (WGS) entry which is preliminary data.</text>
</comment>
<dbReference type="PANTHER" id="PTHR38701:SF1">
    <property type="entry name" value="UP-REGULATED DURING SEPTATION PROTEIN 1 DOMAIN-CONTAINING PROTEIN"/>
    <property type="match status" value="1"/>
</dbReference>
<sequence>MAPDRSTTANNGSRPPPMPCLSAGAARAVNKTPLMPKIASKAPPQASLVKTAAPSTRRISRPTPSNSGRGTPVPHTANYDEHSASLAPPFLANVTPRSGSRQTRVNSASSTPSGTPSRERFEGGDHRSSSGQTSPRLSVDHAKRPTVSFGSVLLDPKSHAGLGIQQSSESKFFHASDVQHSRTPAAAKQTHAKSATFVYANGYTAEGGSNTPTHPMPTASQSQDNVSSKFIYANGVPEVRPSLSPAASLVPGSAASKPSRNRPSLGSQSSESHLGARPSSPAKSPAQPVQPPSRSRAYPPQRNQPPLLSGSATDKLTRRKSSGASRLGTHSRKSSLALSDLGAAAPPPKLMSPLFPSGPSSPLHTPSTPAPLTLASIIQAAEGLPGNEEASSADDSRSEVHSQVNSPAKSNAADPISELVSNARRERKVQDLQITNASLEAINRTLERQLRKQTAELRRYKRLSRAGGLSMASAAAATQDTSEAAPTEQVGLRIADLSEGESENGDELEAQDEPEEESLSDTESDLENLTPNQVAEHDAKHRTRDEARLKLDLTKHQQLLVDSQKINQSIKRCLNWTEELIKDGKKALAYSVKLNDIKLGGRVLSPLDEPDELEEFPRLGYDDDDDDDDDDVDGTVKFDEPASEPAERISDWSIEPRDRDSGIEMPSDGG</sequence>
<gene>
    <name evidence="3" type="ORF">DL762_007706</name>
</gene>
<dbReference type="PANTHER" id="PTHR38701">
    <property type="entry name" value="CHROMOSOME 8, WHOLE GENOME SHOTGUN SEQUENCE"/>
    <property type="match status" value="1"/>
</dbReference>
<feature type="region of interest" description="Disordered" evidence="2">
    <location>
        <begin position="467"/>
        <end position="543"/>
    </location>
</feature>
<keyword evidence="1" id="KW-0175">Coiled coil</keyword>
<feature type="region of interest" description="Disordered" evidence="2">
    <location>
        <begin position="241"/>
        <end position="420"/>
    </location>
</feature>
<feature type="compositionally biased region" description="Polar residues" evidence="2">
    <location>
        <begin position="95"/>
        <end position="116"/>
    </location>
</feature>
<protein>
    <submittedName>
        <fullName evidence="3">Uncharacterized protein</fullName>
    </submittedName>
</protein>
<accession>A0ABY0GYF5</accession>
<evidence type="ECO:0000313" key="3">
    <source>
        <dbReference type="EMBL" id="RYO80339.1"/>
    </source>
</evidence>
<proteinExistence type="predicted"/>
<feature type="compositionally biased region" description="Acidic residues" evidence="2">
    <location>
        <begin position="498"/>
        <end position="526"/>
    </location>
</feature>
<feature type="region of interest" description="Disordered" evidence="2">
    <location>
        <begin position="202"/>
        <end position="225"/>
    </location>
</feature>
<feature type="compositionally biased region" description="Low complexity" evidence="2">
    <location>
        <begin position="351"/>
        <end position="363"/>
    </location>
</feature>
<feature type="compositionally biased region" description="Basic and acidic residues" evidence="2">
    <location>
        <begin position="117"/>
        <end position="128"/>
    </location>
</feature>
<keyword evidence="4" id="KW-1185">Reference proteome</keyword>
<feature type="compositionally biased region" description="Polar residues" evidence="2">
    <location>
        <begin position="256"/>
        <end position="272"/>
    </location>
</feature>
<feature type="compositionally biased region" description="Polar residues" evidence="2">
    <location>
        <begin position="1"/>
        <end position="13"/>
    </location>
</feature>
<dbReference type="Proteomes" id="UP000294003">
    <property type="component" value="Unassembled WGS sequence"/>
</dbReference>
<feature type="compositionally biased region" description="Low complexity" evidence="2">
    <location>
        <begin position="467"/>
        <end position="485"/>
    </location>
</feature>
<feature type="compositionally biased region" description="Polar residues" evidence="2">
    <location>
        <begin position="207"/>
        <end position="225"/>
    </location>
</feature>
<organism evidence="3 4">
    <name type="scientific">Monosporascus cannonballus</name>
    <dbReference type="NCBI Taxonomy" id="155416"/>
    <lineage>
        <taxon>Eukaryota</taxon>
        <taxon>Fungi</taxon>
        <taxon>Dikarya</taxon>
        <taxon>Ascomycota</taxon>
        <taxon>Pezizomycotina</taxon>
        <taxon>Sordariomycetes</taxon>
        <taxon>Xylariomycetidae</taxon>
        <taxon>Xylariales</taxon>
        <taxon>Xylariales incertae sedis</taxon>
        <taxon>Monosporascus</taxon>
    </lineage>
</organism>
<evidence type="ECO:0000256" key="1">
    <source>
        <dbReference type="SAM" id="Coils"/>
    </source>
</evidence>
<name>A0ABY0GYF5_9PEZI</name>
<feature type="compositionally biased region" description="Basic and acidic residues" evidence="2">
    <location>
        <begin position="634"/>
        <end position="662"/>
    </location>
</feature>
<feature type="region of interest" description="Disordered" evidence="2">
    <location>
        <begin position="602"/>
        <end position="670"/>
    </location>
</feature>
<evidence type="ECO:0000256" key="2">
    <source>
        <dbReference type="SAM" id="MobiDB-lite"/>
    </source>
</evidence>